<comment type="caution">
    <text evidence="2">The sequence shown here is derived from an EMBL/GenBank/DDBJ whole genome shotgun (WGS) entry which is preliminary data.</text>
</comment>
<keyword evidence="3" id="KW-1185">Reference proteome</keyword>
<feature type="non-terminal residue" evidence="2">
    <location>
        <position position="1"/>
    </location>
</feature>
<feature type="non-terminal residue" evidence="2">
    <location>
        <position position="100"/>
    </location>
</feature>
<evidence type="ECO:0000313" key="3">
    <source>
        <dbReference type="Proteomes" id="UP001148838"/>
    </source>
</evidence>
<protein>
    <submittedName>
        <fullName evidence="2">Uncharacterized protein</fullName>
    </submittedName>
</protein>
<gene>
    <name evidence="2" type="ORF">ANN_21474</name>
</gene>
<name>A0ABQ8SFH1_PERAM</name>
<keyword evidence="1" id="KW-0812">Transmembrane</keyword>
<evidence type="ECO:0000256" key="1">
    <source>
        <dbReference type="SAM" id="Phobius"/>
    </source>
</evidence>
<reference evidence="2 3" key="1">
    <citation type="journal article" date="2022" name="Allergy">
        <title>Genome assembly and annotation of Periplaneta americana reveal a comprehensive cockroach allergen profile.</title>
        <authorList>
            <person name="Wang L."/>
            <person name="Xiong Q."/>
            <person name="Saelim N."/>
            <person name="Wang L."/>
            <person name="Nong W."/>
            <person name="Wan A.T."/>
            <person name="Shi M."/>
            <person name="Liu X."/>
            <person name="Cao Q."/>
            <person name="Hui J.H.L."/>
            <person name="Sookrung N."/>
            <person name="Leung T.F."/>
            <person name="Tungtrongchitr A."/>
            <person name="Tsui S.K.W."/>
        </authorList>
    </citation>
    <scope>NUCLEOTIDE SEQUENCE [LARGE SCALE GENOMIC DNA]</scope>
    <source>
        <strain evidence="2">PWHHKU_190912</strain>
    </source>
</reference>
<keyword evidence="1" id="KW-1133">Transmembrane helix</keyword>
<evidence type="ECO:0000313" key="2">
    <source>
        <dbReference type="EMBL" id="KAJ4432835.1"/>
    </source>
</evidence>
<organism evidence="2 3">
    <name type="scientific">Periplaneta americana</name>
    <name type="common">American cockroach</name>
    <name type="synonym">Blatta americana</name>
    <dbReference type="NCBI Taxonomy" id="6978"/>
    <lineage>
        <taxon>Eukaryota</taxon>
        <taxon>Metazoa</taxon>
        <taxon>Ecdysozoa</taxon>
        <taxon>Arthropoda</taxon>
        <taxon>Hexapoda</taxon>
        <taxon>Insecta</taxon>
        <taxon>Pterygota</taxon>
        <taxon>Neoptera</taxon>
        <taxon>Polyneoptera</taxon>
        <taxon>Dictyoptera</taxon>
        <taxon>Blattodea</taxon>
        <taxon>Blattoidea</taxon>
        <taxon>Blattidae</taxon>
        <taxon>Blattinae</taxon>
        <taxon>Periplaneta</taxon>
    </lineage>
</organism>
<proteinExistence type="predicted"/>
<sequence>TSFRAVVLSLCSVLHTTVIPWLVLRVLRFLSVSDDLIICELRERIDILTKHVNLLNIHYQATSNVNNNGYEQCDSAERHGSTLVTLQVSSSEQLKSFIGN</sequence>
<dbReference type="Proteomes" id="UP001148838">
    <property type="component" value="Unassembled WGS sequence"/>
</dbReference>
<dbReference type="EMBL" id="JAJSOF020000029">
    <property type="protein sequence ID" value="KAJ4432835.1"/>
    <property type="molecule type" value="Genomic_DNA"/>
</dbReference>
<feature type="transmembrane region" description="Helical" evidence="1">
    <location>
        <begin position="6"/>
        <end position="24"/>
    </location>
</feature>
<accession>A0ABQ8SFH1</accession>
<keyword evidence="1" id="KW-0472">Membrane</keyword>